<dbReference type="PANTHER" id="PTHR22625">
    <property type="entry name" value="PLEXIN"/>
    <property type="match status" value="1"/>
</dbReference>
<feature type="domain" description="Sema" evidence="15">
    <location>
        <begin position="25"/>
        <end position="614"/>
    </location>
</feature>
<dbReference type="InterPro" id="IPR002165">
    <property type="entry name" value="Plexin_repeat"/>
</dbReference>
<dbReference type="InterPro" id="IPR046800">
    <property type="entry name" value="Plexin_RBD"/>
</dbReference>
<dbReference type="InterPro" id="IPR002909">
    <property type="entry name" value="IPT_dom"/>
</dbReference>
<feature type="coiled-coil region" evidence="12">
    <location>
        <begin position="1544"/>
        <end position="1571"/>
    </location>
</feature>
<dbReference type="InterPro" id="IPR013783">
    <property type="entry name" value="Ig-like_fold"/>
</dbReference>
<proteinExistence type="inferred from homology"/>
<evidence type="ECO:0000256" key="8">
    <source>
        <dbReference type="ARBA" id="ARBA00023136"/>
    </source>
</evidence>
<comment type="similarity">
    <text evidence="2">Belongs to the plexin family.</text>
</comment>
<dbReference type="InterPro" id="IPR031148">
    <property type="entry name" value="Plexin"/>
</dbReference>
<dbReference type="SUPFAM" id="SSF48350">
    <property type="entry name" value="GTPase activation domain, GAP"/>
    <property type="match status" value="1"/>
</dbReference>
<dbReference type="SMART" id="SM00630">
    <property type="entry name" value="Sema"/>
    <property type="match status" value="1"/>
</dbReference>
<dbReference type="Gene3D" id="3.30.1680.10">
    <property type="entry name" value="ligand-binding face of the semaphorins, domain 2"/>
    <property type="match status" value="1"/>
</dbReference>
<keyword evidence="7 13" id="KW-1133">Transmembrane helix</keyword>
<dbReference type="CDD" id="cd00102">
    <property type="entry name" value="IPT"/>
    <property type="match status" value="1"/>
</dbReference>
<keyword evidence="8 13" id="KW-0472">Membrane</keyword>
<feature type="chain" id="PRO_5032903555" description="Sema domain-containing protein" evidence="14">
    <location>
        <begin position="23"/>
        <end position="2240"/>
    </location>
</feature>
<keyword evidence="10" id="KW-0325">Glycoprotein</keyword>
<dbReference type="Gene3D" id="1.10.506.10">
    <property type="entry name" value="GTPase Activation - p120gap, domain 1"/>
    <property type="match status" value="2"/>
</dbReference>
<evidence type="ECO:0000256" key="12">
    <source>
        <dbReference type="SAM" id="Coils"/>
    </source>
</evidence>
<dbReference type="InterPro" id="IPR015943">
    <property type="entry name" value="WD40/YVTN_repeat-like_dom_sf"/>
</dbReference>
<dbReference type="SMART" id="SM00423">
    <property type="entry name" value="PSI"/>
    <property type="match status" value="3"/>
</dbReference>
<reference evidence="16" key="1">
    <citation type="submission" date="2021-02" db="EMBL/GenBank/DDBJ databases">
        <authorList>
            <person name="Nowell W R."/>
        </authorList>
    </citation>
    <scope>NUCLEOTIDE SEQUENCE</scope>
    <source>
        <strain evidence="16">Ploen Becks lab</strain>
    </source>
</reference>
<dbReference type="Gene3D" id="2.130.10.10">
    <property type="entry name" value="YVTN repeat-like/Quinoprotein amine dehydrogenase"/>
    <property type="match status" value="1"/>
</dbReference>
<evidence type="ECO:0000256" key="11">
    <source>
        <dbReference type="PROSITE-ProRule" id="PRU00352"/>
    </source>
</evidence>
<dbReference type="PROSITE" id="PS51004">
    <property type="entry name" value="SEMA"/>
    <property type="match status" value="1"/>
</dbReference>
<comment type="subcellular location">
    <subcellularLocation>
        <location evidence="1">Cell membrane</location>
        <topology evidence="1">Single-pass membrane protein</topology>
    </subcellularLocation>
</comment>
<evidence type="ECO:0000256" key="1">
    <source>
        <dbReference type="ARBA" id="ARBA00004162"/>
    </source>
</evidence>
<protein>
    <recommendedName>
        <fullName evidence="15">Sema domain-containing protein</fullName>
    </recommendedName>
</protein>
<comment type="caution">
    <text evidence="16">The sequence shown here is derived from an EMBL/GenBank/DDBJ whole genome shotgun (WGS) entry which is preliminary data.</text>
</comment>
<dbReference type="SUPFAM" id="SSF103575">
    <property type="entry name" value="Plexin repeat"/>
    <property type="match status" value="1"/>
</dbReference>
<dbReference type="InterPro" id="IPR013548">
    <property type="entry name" value="Plexin_cytoplasmic_RasGAP_dom"/>
</dbReference>
<accession>A0A813SK58</accession>
<feature type="signal peptide" evidence="14">
    <location>
        <begin position="1"/>
        <end position="22"/>
    </location>
</feature>
<dbReference type="OrthoDB" id="125363at2759"/>
<evidence type="ECO:0000256" key="7">
    <source>
        <dbReference type="ARBA" id="ARBA00022989"/>
    </source>
</evidence>
<evidence type="ECO:0000256" key="9">
    <source>
        <dbReference type="ARBA" id="ARBA00023157"/>
    </source>
</evidence>
<keyword evidence="17" id="KW-1185">Reference proteome</keyword>
<feature type="transmembrane region" description="Helical" evidence="13">
    <location>
        <begin position="1517"/>
        <end position="1540"/>
    </location>
</feature>
<dbReference type="Pfam" id="PF01833">
    <property type="entry name" value="TIG"/>
    <property type="match status" value="2"/>
</dbReference>
<evidence type="ECO:0000313" key="17">
    <source>
        <dbReference type="Proteomes" id="UP000663879"/>
    </source>
</evidence>
<dbReference type="SUPFAM" id="SSF101912">
    <property type="entry name" value="Sema domain"/>
    <property type="match status" value="1"/>
</dbReference>
<dbReference type="GO" id="GO:0017154">
    <property type="term" value="F:semaphorin receptor activity"/>
    <property type="evidence" value="ECO:0007669"/>
    <property type="project" value="InterPro"/>
</dbReference>
<dbReference type="CDD" id="cd00603">
    <property type="entry name" value="IPT_PCSR"/>
    <property type="match status" value="1"/>
</dbReference>
<dbReference type="SMART" id="SM00429">
    <property type="entry name" value="IPT"/>
    <property type="match status" value="4"/>
</dbReference>
<evidence type="ECO:0000256" key="3">
    <source>
        <dbReference type="ARBA" id="ARBA00022475"/>
    </source>
</evidence>
<evidence type="ECO:0000256" key="13">
    <source>
        <dbReference type="SAM" id="Phobius"/>
    </source>
</evidence>
<keyword evidence="9" id="KW-1015">Disulfide bond</keyword>
<dbReference type="Gene3D" id="2.60.40.10">
    <property type="entry name" value="Immunoglobulins"/>
    <property type="match status" value="3"/>
</dbReference>
<gene>
    <name evidence="16" type="ORF">OXX778_LOCUS6201</name>
</gene>
<comment type="caution">
    <text evidence="11">Lacks conserved residue(s) required for the propagation of feature annotation.</text>
</comment>
<dbReference type="PANTHER" id="PTHR22625:SF70">
    <property type="entry name" value="PLEXIN A, ISOFORM A"/>
    <property type="match status" value="1"/>
</dbReference>
<keyword evidence="12" id="KW-0175">Coiled coil</keyword>
<keyword evidence="5 14" id="KW-0732">Signal</keyword>
<dbReference type="InterPro" id="IPR008936">
    <property type="entry name" value="Rho_GTPase_activation_prot"/>
</dbReference>
<dbReference type="InterPro" id="IPR016201">
    <property type="entry name" value="PSI"/>
</dbReference>
<organism evidence="16 17">
    <name type="scientific">Brachionus calyciflorus</name>
    <dbReference type="NCBI Taxonomy" id="104777"/>
    <lineage>
        <taxon>Eukaryota</taxon>
        <taxon>Metazoa</taxon>
        <taxon>Spiralia</taxon>
        <taxon>Gnathifera</taxon>
        <taxon>Rotifera</taxon>
        <taxon>Eurotatoria</taxon>
        <taxon>Monogononta</taxon>
        <taxon>Pseudotrocha</taxon>
        <taxon>Ploima</taxon>
        <taxon>Brachionidae</taxon>
        <taxon>Brachionus</taxon>
    </lineage>
</organism>
<dbReference type="Pfam" id="PF20170">
    <property type="entry name" value="Plexin_RBD"/>
    <property type="match status" value="1"/>
</dbReference>
<dbReference type="GO" id="GO:0005886">
    <property type="term" value="C:plasma membrane"/>
    <property type="evidence" value="ECO:0007669"/>
    <property type="project" value="UniProtKB-SubCell"/>
</dbReference>
<keyword evidence="6" id="KW-0677">Repeat</keyword>
<sequence>MKLFLLLIFPFLFLFLAKQIETSILTQIVQSNNSDTISSSIQDVLDLKTRINKLTISPSSLTKSTNQIDLFIASTNHLYKIIDSLNGDKYSLKIDIDLTTGPKPQKQQCAYITEYSSSSSTQCIKYICDDDSQPFVKSKSKLSQNLINNDNRLLLIDEKNQHLIECGTVDYGACRLRQLNNLEIIGCNYSAPVIPFNSASGVVISSSIATSDSRIDDSSLYLMVSNEYDPVERVAKTDFPIFSIRYLATTQTNFKNENSLPLIQSRQPLFQSKYPIESMNYDETIFNPDFHMKIIYSFKHNGFIYFLFTITNKVLSDSCNRVDADQSTNKQIPKIVTRMLRICDSKWSKNANNFNPFSNQDNLNSLNNLLSSSATLTETVLDCENLNTKFHLLQSAHFHQIKNQTVDDSLLYLTFNNSVSSAVCKIKIREIDEHFVQMLKQCLNGDNTYAELVSPYSNKNTWKTPCRCSVINEYPNRSTRNYDQSLFCHNDFFNYMNSRKTLSAKSIELDTQIKPITAITSLNSESDDKLIFIVSSIDAKISFFVHQKEQNSALMYEQIDLLKTPKGFLVNHKPHLSLSAAFNINLEIVNLENNGIPKKFLFVTYDRFLYKINLQNCEEFKDCETCRVMNPFCGWCMYTQKCNLKKICEKKYANYWINKNLITSSQCPLVNKIEPTLFFNPVLDPNKSDEYKFNLNYKLKDNVKYECSLYDEKVEAKLGLDSSELTCNLKNLKKKLTQKYIRNKFVNLTLEIQGDRVPLATSNLISFNCSYFTDCNQCLNKQLSNGCTWCAKNSKCVFSNQAKNSCPNEIDFYRLKDDDRNSNDICTSFSMIKDRKESKIEIPFSADSNLARFNQFYINNPYPEYQTSFKCVFTQTKNLFDTLDFKFTSTSLKWISSDPKLKKSYFNCQYSPNKDVNIIDSNLAIQTVYMSIWWSSSNHEISSSNNLIQNWNQVKFQEDFRELNFDSIENTEQNFIDISVLNCEIKASSCGKCMVKQLLDLGCGWCKSLSKCTMKTDCESVNNLGNEWLNDTYSDEYCQNPKITEMRPSCGPSLGAGTKITLIGENLGKDSSEILVKMKPVLRDNSNEKNDLECKIIDDLYQPASQIVCKTNSIMSKLDKSEFSVYVMTNIKSKNKAYSSFNKSEQFIFSYVNPEILDIEPRKGIKSGGTILKITGRNLLCGSNVHIKFLAFSKNCTILNSMSKNSDNNLDVIFCKTPFFDQNDFVQSNMSPLTTTTQIEFKMDDYTQILNEQKFKFEYVDDPKINSIEPDKIILSGGLTMNIRGKDFDSIQTANLILTPVPIINYNNQVYDVTDESQNNIFKKKCNIINTTLIECKIPELKDKRLIQFNNNPIEYSFYIQFNELNTKFANQGDRQKILVYPDPIFEPDQTFNDKSQIILIKGEHLLRGVQEKDYKVWIGQNTECNITSITMNLIACILPDSASILNENNKQSDKNQFVLLRRRRMLFENGLRGDKLISGKSYEVKVQIGDNFIQTIGLIKYEKEVTSRFELIGMRYIIVSAGLISLFLFMTMICFFVVLKRKQSKQIRQLKRMQTEFENLEMRVARECKEAFTELQMDIGELANTLNQTGAPFHDFQTYCMKILFPNASETDRYYMTTLIDLRLSAANKDNVRNGVLMFSQLILNKKFLLTFIHTIEADTHNFLLQDRVNLASYLSICLHDRLDYFTDILMTLLSELIERVIETKNNPKILFRCNESIAEKMLTNWFAFLLYDFIKECTGTPLYILFLSIKQQIYKGPVDAVTSEARYSLSEDKLIRQSIDYDSITIRVQLQDFDDAMHEITVKVLSCDTITQVKEKILDSFFKGYPYSKRPHVDDLDLIYIPSEWNKSGRLILFDEDKTCKIDSDDFKKLNTLAHYKITNGALLVLVSRQTYQLLQSSSNDCNSYTLLDTARNAENMTLLSKSSKGSSSPPTYSKIVSDYAGVYSAMNGSTVHLTESTRHNHQLLLRNTLSHSDNKKNKKYHLIKSNGLISSTTPNLKEDKKQEIAAKLVSEVYLTRLLATKGGMQSYVDDFFETVFSTAHGSNVLPCAIKYFYDFLDEQANKHGITDPDVVYTWKSNSLPLRFWVNIIKNPDFVFDIHKSNIVDASLSVIASTFMDSCSQSRLDLNKESPSGKLLFYKEVHKYRKWVESYYSEIKQMPKINEIEMNEMLAEESKKHSGTFNKNNSMYKLYNDYIKKYRSQIENTLNDEFQDPATMSVNKHLNYRLQQVIYLMDAIEV</sequence>
<dbReference type="Pfam" id="PF08337">
    <property type="entry name" value="Plexin_cytopl"/>
    <property type="match status" value="1"/>
</dbReference>
<evidence type="ECO:0000256" key="4">
    <source>
        <dbReference type="ARBA" id="ARBA00022692"/>
    </source>
</evidence>
<name>A0A813SK58_9BILA</name>
<dbReference type="GO" id="GO:0002116">
    <property type="term" value="C:semaphorin receptor complex"/>
    <property type="evidence" value="ECO:0007669"/>
    <property type="project" value="TreeGrafter"/>
</dbReference>
<evidence type="ECO:0000256" key="14">
    <source>
        <dbReference type="SAM" id="SignalP"/>
    </source>
</evidence>
<dbReference type="InterPro" id="IPR014756">
    <property type="entry name" value="Ig_E-set"/>
</dbReference>
<dbReference type="EMBL" id="CAJNOC010000719">
    <property type="protein sequence ID" value="CAF0795683.1"/>
    <property type="molecule type" value="Genomic_DNA"/>
</dbReference>
<dbReference type="GO" id="GO:0030334">
    <property type="term" value="P:regulation of cell migration"/>
    <property type="evidence" value="ECO:0007669"/>
    <property type="project" value="TreeGrafter"/>
</dbReference>
<evidence type="ECO:0000256" key="10">
    <source>
        <dbReference type="ARBA" id="ARBA00023180"/>
    </source>
</evidence>
<keyword evidence="4 13" id="KW-0812">Transmembrane</keyword>
<evidence type="ECO:0000313" key="16">
    <source>
        <dbReference type="EMBL" id="CAF0795683.1"/>
    </source>
</evidence>
<evidence type="ECO:0000256" key="5">
    <source>
        <dbReference type="ARBA" id="ARBA00022729"/>
    </source>
</evidence>
<dbReference type="InterPro" id="IPR036352">
    <property type="entry name" value="Semap_dom_sf"/>
</dbReference>
<evidence type="ECO:0000256" key="6">
    <source>
        <dbReference type="ARBA" id="ARBA00022737"/>
    </source>
</evidence>
<dbReference type="SUPFAM" id="SSF81296">
    <property type="entry name" value="E set domains"/>
    <property type="match status" value="2"/>
</dbReference>
<dbReference type="InterPro" id="IPR001627">
    <property type="entry name" value="Semap_dom"/>
</dbReference>
<keyword evidence="3" id="KW-1003">Cell membrane</keyword>
<dbReference type="Pfam" id="PF01437">
    <property type="entry name" value="PSI"/>
    <property type="match status" value="1"/>
</dbReference>
<evidence type="ECO:0000259" key="15">
    <source>
        <dbReference type="PROSITE" id="PS51004"/>
    </source>
</evidence>
<evidence type="ECO:0000256" key="2">
    <source>
        <dbReference type="ARBA" id="ARBA00010297"/>
    </source>
</evidence>
<dbReference type="Proteomes" id="UP000663879">
    <property type="component" value="Unassembled WGS sequence"/>
</dbReference>